<name>A0A4Z0GPX9_9BACL</name>
<dbReference type="EMBL" id="SRJD01000007">
    <property type="protein sequence ID" value="TGA98506.1"/>
    <property type="molecule type" value="Genomic_DNA"/>
</dbReference>
<evidence type="ECO:0000256" key="6">
    <source>
        <dbReference type="PIRNR" id="PIRNR000535"/>
    </source>
</evidence>
<dbReference type="NCBIfam" id="TIGR03828">
    <property type="entry name" value="pfkB"/>
    <property type="match status" value="1"/>
</dbReference>
<evidence type="ECO:0000313" key="9">
    <source>
        <dbReference type="Proteomes" id="UP000298347"/>
    </source>
</evidence>
<evidence type="ECO:0000256" key="5">
    <source>
        <dbReference type="ARBA" id="ARBA00022840"/>
    </source>
</evidence>
<dbReference type="Gene3D" id="3.40.1190.20">
    <property type="match status" value="1"/>
</dbReference>
<dbReference type="InterPro" id="IPR011611">
    <property type="entry name" value="PfkB_dom"/>
</dbReference>
<dbReference type="GO" id="GO:0009024">
    <property type="term" value="F:tagatose-6-phosphate kinase activity"/>
    <property type="evidence" value="ECO:0007669"/>
    <property type="project" value="UniProtKB-EC"/>
</dbReference>
<dbReference type="PANTHER" id="PTHR46566:SF1">
    <property type="entry name" value="1-PHOSPHOFRUCTOKINASE"/>
    <property type="match status" value="1"/>
</dbReference>
<accession>A0A4Z0GPX9</accession>
<keyword evidence="2 6" id="KW-0808">Transferase</keyword>
<keyword evidence="9" id="KW-1185">Reference proteome</keyword>
<dbReference type="GO" id="GO:0005829">
    <property type="term" value="C:cytosol"/>
    <property type="evidence" value="ECO:0007669"/>
    <property type="project" value="TreeGrafter"/>
</dbReference>
<dbReference type="InterPro" id="IPR022463">
    <property type="entry name" value="1-PFruKinase"/>
</dbReference>
<organism evidence="8 9">
    <name type="scientific">Sporolactobacillus shoreae</name>
    <dbReference type="NCBI Taxonomy" id="1465501"/>
    <lineage>
        <taxon>Bacteria</taxon>
        <taxon>Bacillati</taxon>
        <taxon>Bacillota</taxon>
        <taxon>Bacilli</taxon>
        <taxon>Bacillales</taxon>
        <taxon>Sporolactobacillaceae</taxon>
        <taxon>Sporolactobacillus</taxon>
    </lineage>
</organism>
<dbReference type="PIRSF" id="PIRSF000535">
    <property type="entry name" value="1PFK/6PFK/LacC"/>
    <property type="match status" value="1"/>
</dbReference>
<dbReference type="RefSeq" id="WP_135348316.1">
    <property type="nucleotide sequence ID" value="NZ_SRJD01000007.1"/>
</dbReference>
<dbReference type="InterPro" id="IPR017583">
    <property type="entry name" value="Tagatose/fructose_Pkinase"/>
</dbReference>
<dbReference type="InterPro" id="IPR029056">
    <property type="entry name" value="Ribokinase-like"/>
</dbReference>
<dbReference type="PANTHER" id="PTHR46566">
    <property type="entry name" value="1-PHOSPHOFRUCTOKINASE-RELATED"/>
    <property type="match status" value="1"/>
</dbReference>
<dbReference type="OrthoDB" id="9801219at2"/>
<evidence type="ECO:0000256" key="2">
    <source>
        <dbReference type="ARBA" id="ARBA00022679"/>
    </source>
</evidence>
<dbReference type="CDD" id="cd01164">
    <property type="entry name" value="FruK_PfkB_like"/>
    <property type="match status" value="1"/>
</dbReference>
<keyword evidence="6" id="KW-0423">Lactose metabolism</keyword>
<dbReference type="UniPathway" id="UPA00704">
    <property type="reaction ID" value="UER00715"/>
</dbReference>
<dbReference type="Pfam" id="PF00294">
    <property type="entry name" value="PfkB"/>
    <property type="match status" value="1"/>
</dbReference>
<proteinExistence type="inferred from homology"/>
<feature type="domain" description="Carbohydrate kinase PfkB" evidence="7">
    <location>
        <begin position="24"/>
        <end position="290"/>
    </location>
</feature>
<comment type="catalytic activity">
    <reaction evidence="6">
        <text>D-tagatofuranose 6-phosphate + ATP = D-tagatofuranose 1,6-bisphosphate + ADP + H(+)</text>
        <dbReference type="Rhea" id="RHEA:12420"/>
        <dbReference type="ChEBI" id="CHEBI:15378"/>
        <dbReference type="ChEBI" id="CHEBI:30616"/>
        <dbReference type="ChEBI" id="CHEBI:58694"/>
        <dbReference type="ChEBI" id="CHEBI:58695"/>
        <dbReference type="ChEBI" id="CHEBI:456216"/>
        <dbReference type="EC" id="2.7.1.144"/>
    </reaction>
</comment>
<dbReference type="SUPFAM" id="SSF53613">
    <property type="entry name" value="Ribokinase-like"/>
    <property type="match status" value="1"/>
</dbReference>
<keyword evidence="3 6" id="KW-0547">Nucleotide-binding</keyword>
<sequence>MIYTCTMNPAIDLFSEFDTFKPFVVNRSHYEDYQANGKAINISFILKKMGIDSVATGFIGGFTGEFIESSLKEKNITTAFIHVEGITRINTFIRAGNKEYKAVNHGPEISKASQQKLLELISGLGARDSLFVSGSLPRNVDDTILVEIARLSKQRGFSLVLDVSSKALLKCLPYSPSLIKPSDEELAAFLNANPASFSSESEIIEGAKELLKMGARRIIVSRGSKGAIYLDEKHLLSTSAPKGEVVNTACAGDTLLAAFVGSQIKGKNLAEALAYATAAASSTAFTSGLSDLKDIPLLLRQIVLKNITESEV</sequence>
<comment type="similarity">
    <text evidence="1">Belongs to the carbohydrate kinase pfkB family.</text>
</comment>
<dbReference type="GO" id="GO:0005524">
    <property type="term" value="F:ATP binding"/>
    <property type="evidence" value="ECO:0007669"/>
    <property type="project" value="UniProtKB-KW"/>
</dbReference>
<comment type="pathway">
    <text evidence="6">Carbohydrate metabolism; D-tagatose 6-phosphate degradation; D-glyceraldehyde 3-phosphate and glycerone phosphate from D-tagatose 6-phosphate: step 1/2.</text>
</comment>
<dbReference type="GO" id="GO:0008662">
    <property type="term" value="F:1-phosphofructokinase activity"/>
    <property type="evidence" value="ECO:0007669"/>
    <property type="project" value="InterPro"/>
</dbReference>
<evidence type="ECO:0000313" key="8">
    <source>
        <dbReference type="EMBL" id="TGA98506.1"/>
    </source>
</evidence>
<comment type="similarity">
    <text evidence="6">Belongs to the carbohydrate kinase PfkB family. LacC subfamily.</text>
</comment>
<dbReference type="GO" id="GO:2001059">
    <property type="term" value="P:D-tagatose 6-phosphate catabolic process"/>
    <property type="evidence" value="ECO:0007669"/>
    <property type="project" value="UniProtKB-UniPathway"/>
</dbReference>
<evidence type="ECO:0000259" key="7">
    <source>
        <dbReference type="Pfam" id="PF00294"/>
    </source>
</evidence>
<dbReference type="Proteomes" id="UP000298347">
    <property type="component" value="Unassembled WGS sequence"/>
</dbReference>
<dbReference type="NCBIfam" id="TIGR03168">
    <property type="entry name" value="1-PFK"/>
    <property type="match status" value="1"/>
</dbReference>
<dbReference type="AlphaFoldDB" id="A0A4Z0GPX9"/>
<protein>
    <recommendedName>
        <fullName evidence="6">Tagatose-6-phosphate kinase</fullName>
        <ecNumber evidence="6">2.7.1.144</ecNumber>
    </recommendedName>
</protein>
<keyword evidence="4 8" id="KW-0418">Kinase</keyword>
<evidence type="ECO:0000256" key="4">
    <source>
        <dbReference type="ARBA" id="ARBA00022777"/>
    </source>
</evidence>
<keyword evidence="5 6" id="KW-0067">ATP-binding</keyword>
<dbReference type="EC" id="2.7.1.144" evidence="6"/>
<evidence type="ECO:0000256" key="1">
    <source>
        <dbReference type="ARBA" id="ARBA00005380"/>
    </source>
</evidence>
<reference evidence="8 9" key="1">
    <citation type="journal article" date="2015" name="Int. J. Syst. Evol. Microbiol.">
        <title>Sporolactobacillus shoreae sp. nov. and Sporolactobacillus spathodeae sp. nov., two spore-forming lactic acid bacteria isolated from tree barks in Thailand.</title>
        <authorList>
            <person name="Thamacharoensuk T."/>
            <person name="Kitahara M."/>
            <person name="Ohkuma M."/>
            <person name="Thongchul N."/>
            <person name="Tanasupawat S."/>
        </authorList>
    </citation>
    <scope>NUCLEOTIDE SEQUENCE [LARGE SCALE GENOMIC DNA]</scope>
    <source>
        <strain evidence="8 9">BK92</strain>
    </source>
</reference>
<evidence type="ECO:0000256" key="3">
    <source>
        <dbReference type="ARBA" id="ARBA00022741"/>
    </source>
</evidence>
<dbReference type="GO" id="GO:0005988">
    <property type="term" value="P:lactose metabolic process"/>
    <property type="evidence" value="ECO:0007669"/>
    <property type="project" value="UniProtKB-KW"/>
</dbReference>
<gene>
    <name evidence="8" type="primary">pfkB</name>
    <name evidence="8" type="ORF">E4665_08285</name>
</gene>
<comment type="caution">
    <text evidence="8">The sequence shown here is derived from an EMBL/GenBank/DDBJ whole genome shotgun (WGS) entry which is preliminary data.</text>
</comment>